<dbReference type="AlphaFoldDB" id="A0AA42BEM8"/>
<dbReference type="Proteomes" id="UP001165292">
    <property type="component" value="Unassembled WGS sequence"/>
</dbReference>
<protein>
    <submittedName>
        <fullName evidence="1">InaA protein</fullName>
    </submittedName>
</protein>
<dbReference type="EMBL" id="JAMYBS010000001">
    <property type="protein sequence ID" value="MCO7543328.1"/>
    <property type="molecule type" value="Genomic_DNA"/>
</dbReference>
<evidence type="ECO:0000313" key="1">
    <source>
        <dbReference type="EMBL" id="MCO7543328.1"/>
    </source>
</evidence>
<proteinExistence type="predicted"/>
<dbReference type="InterPro" id="IPR027023">
    <property type="entry name" value="Put_LipoPS_kinase_InaA"/>
</dbReference>
<organism evidence="1 2">
    <name type="scientific">Stutzerimonas nitrititolerans</name>
    <dbReference type="NCBI Taxonomy" id="2482751"/>
    <lineage>
        <taxon>Bacteria</taxon>
        <taxon>Pseudomonadati</taxon>
        <taxon>Pseudomonadota</taxon>
        <taxon>Gammaproteobacteria</taxon>
        <taxon>Pseudomonadales</taxon>
        <taxon>Pseudomonadaceae</taxon>
        <taxon>Stutzerimonas</taxon>
    </lineage>
</organism>
<reference evidence="1" key="1">
    <citation type="submission" date="2022-06" db="EMBL/GenBank/DDBJ databases">
        <title>Detection of beta-lactamases in bacteria of animal origin.</title>
        <authorList>
            <person name="Mlynarcik P."/>
            <person name="Zdarska V."/>
            <person name="Chudobova H."/>
            <person name="Prochazkova P."/>
            <person name="Hricova K."/>
            <person name="Mezerova K."/>
            <person name="Bardon J."/>
            <person name="Dolejska M."/>
            <person name="Sukkar I."/>
            <person name="Kolar M."/>
        </authorList>
    </citation>
    <scope>NUCLEOTIDE SEQUENCE</scope>
    <source>
        <strain evidence="1">S 300-3</strain>
    </source>
</reference>
<gene>
    <name evidence="1" type="ORF">NJF43_00990</name>
</gene>
<dbReference type="RefSeq" id="WP_253162082.1">
    <property type="nucleotide sequence ID" value="NZ_JAMYBS010000001.1"/>
</dbReference>
<accession>A0AA42BEM8</accession>
<dbReference type="Pfam" id="PF06293">
    <property type="entry name" value="Kdo"/>
    <property type="match status" value="1"/>
</dbReference>
<evidence type="ECO:0000313" key="2">
    <source>
        <dbReference type="Proteomes" id="UP001165292"/>
    </source>
</evidence>
<dbReference type="PIRSF" id="PIRSF026326">
    <property type="entry name" value="InaA"/>
    <property type="match status" value="1"/>
</dbReference>
<sequence>MAGQIVLSSPGQVSSAFQRWWNTRGEWVEPPNVRRDGESGVQLLQTRDRSRPALYCKRQVGHLYRSLRHPFGRPTVLREQVALSAFGRLGVRVPDLVYCGASREGGRWQALLVTRALTGFVSLDAWYRDGAQRRYGDAVHRQMLEQLGLTLSRVHLGRWQHGCCYPKHIFIRPSDDGASVEVALLDLEKSRRRLRRSAASRHDLRQLYRHRDEIPLTDMQLFRKAYDAAFAIGRGRG</sequence>
<comment type="caution">
    <text evidence="1">The sequence shown here is derived from an EMBL/GenBank/DDBJ whole genome shotgun (WGS) entry which is preliminary data.</text>
</comment>
<name>A0AA42BEM8_9GAMM</name>